<dbReference type="Gene3D" id="1.20.120.1110">
    <property type="entry name" value="TAFH/NHR1 domain"/>
    <property type="match status" value="1"/>
</dbReference>
<dbReference type="SUPFAM" id="SSF158553">
    <property type="entry name" value="TAFH domain-like"/>
    <property type="match status" value="1"/>
</dbReference>
<sequence>MNQDLIKTEFLSFYNFDCRLKILNFSALAKDRCKTPDSPEGARQATTPLSPSQSSPTRNPVNGSPSPINNGSADSLTPPLPASAALSVNLDAARINVDQQFNIHGAYVNTRQLVKVKRFLSTLVQFGCDIGHDVGERVRSLVLSLVSSNLSIEDFHSSLQDVTNFPLRPFVLPFLRTHLPLLQREIHGLARTNKQVILVKC</sequence>
<evidence type="ECO:0000313" key="8">
    <source>
        <dbReference type="Proteomes" id="UP001154078"/>
    </source>
</evidence>
<comment type="subcellular location">
    <subcellularLocation>
        <location evidence="1">Nucleus</location>
    </subcellularLocation>
</comment>
<dbReference type="PRINTS" id="PR01875">
    <property type="entry name" value="ETOFAMILY"/>
</dbReference>
<dbReference type="Pfam" id="PF07531">
    <property type="entry name" value="TAFH"/>
    <property type="match status" value="1"/>
</dbReference>
<dbReference type="OrthoDB" id="2951111at2759"/>
<evidence type="ECO:0000256" key="3">
    <source>
        <dbReference type="ARBA" id="ARBA00023163"/>
    </source>
</evidence>
<dbReference type="PANTHER" id="PTHR10379:SF14">
    <property type="entry name" value="NERVY, ISOFORM D"/>
    <property type="match status" value="1"/>
</dbReference>
<keyword evidence="3" id="KW-0804">Transcription</keyword>
<protein>
    <recommendedName>
        <fullName evidence="6">TAFH domain-containing protein</fullName>
    </recommendedName>
</protein>
<evidence type="ECO:0000259" key="6">
    <source>
        <dbReference type="PROSITE" id="PS51119"/>
    </source>
</evidence>
<feature type="compositionally biased region" description="Low complexity" evidence="5">
    <location>
        <begin position="46"/>
        <end position="57"/>
    </location>
</feature>
<keyword evidence="4" id="KW-0539">Nucleus</keyword>
<keyword evidence="8" id="KW-1185">Reference proteome</keyword>
<feature type="compositionally biased region" description="Polar residues" evidence="5">
    <location>
        <begin position="58"/>
        <end position="75"/>
    </location>
</feature>
<gene>
    <name evidence="7" type="ORF">MELIAE_LOCUS3554</name>
</gene>
<dbReference type="SMART" id="SM00549">
    <property type="entry name" value="TAFH"/>
    <property type="match status" value="1"/>
</dbReference>
<reference evidence="7" key="1">
    <citation type="submission" date="2021-12" db="EMBL/GenBank/DDBJ databases">
        <authorList>
            <person name="King R."/>
        </authorList>
    </citation>
    <scope>NUCLEOTIDE SEQUENCE</scope>
</reference>
<dbReference type="GO" id="GO:0005634">
    <property type="term" value="C:nucleus"/>
    <property type="evidence" value="ECO:0007669"/>
    <property type="project" value="UniProtKB-SubCell"/>
</dbReference>
<dbReference type="EMBL" id="OV121133">
    <property type="protein sequence ID" value="CAH0550822.1"/>
    <property type="molecule type" value="Genomic_DNA"/>
</dbReference>
<dbReference type="GO" id="GO:0003714">
    <property type="term" value="F:transcription corepressor activity"/>
    <property type="evidence" value="ECO:0007669"/>
    <property type="project" value="InterPro"/>
</dbReference>
<dbReference type="PROSITE" id="PS51119">
    <property type="entry name" value="TAFH"/>
    <property type="match status" value="1"/>
</dbReference>
<keyword evidence="2" id="KW-0805">Transcription regulation</keyword>
<dbReference type="InterPro" id="IPR037249">
    <property type="entry name" value="TAFH/NHR1_dom_sf"/>
</dbReference>
<dbReference type="InterPro" id="IPR003894">
    <property type="entry name" value="TAFH_NHR1"/>
</dbReference>
<dbReference type="GO" id="GO:0006351">
    <property type="term" value="P:DNA-templated transcription"/>
    <property type="evidence" value="ECO:0007669"/>
    <property type="project" value="InterPro"/>
</dbReference>
<proteinExistence type="predicted"/>
<dbReference type="AlphaFoldDB" id="A0A9P0FEM8"/>
<evidence type="ECO:0000313" key="7">
    <source>
        <dbReference type="EMBL" id="CAH0550822.1"/>
    </source>
</evidence>
<evidence type="ECO:0000256" key="1">
    <source>
        <dbReference type="ARBA" id="ARBA00004123"/>
    </source>
</evidence>
<evidence type="ECO:0000256" key="5">
    <source>
        <dbReference type="SAM" id="MobiDB-lite"/>
    </source>
</evidence>
<dbReference type="Proteomes" id="UP001154078">
    <property type="component" value="Chromosome 2"/>
</dbReference>
<dbReference type="InterPro" id="IPR013289">
    <property type="entry name" value="CBFA2T1/2/3"/>
</dbReference>
<evidence type="ECO:0000256" key="4">
    <source>
        <dbReference type="ARBA" id="ARBA00023242"/>
    </source>
</evidence>
<accession>A0A9P0FEM8</accession>
<feature type="domain" description="TAFH" evidence="6">
    <location>
        <begin position="110"/>
        <end position="201"/>
    </location>
</feature>
<organism evidence="7 8">
    <name type="scientific">Brassicogethes aeneus</name>
    <name type="common">Rape pollen beetle</name>
    <name type="synonym">Meligethes aeneus</name>
    <dbReference type="NCBI Taxonomy" id="1431903"/>
    <lineage>
        <taxon>Eukaryota</taxon>
        <taxon>Metazoa</taxon>
        <taxon>Ecdysozoa</taxon>
        <taxon>Arthropoda</taxon>
        <taxon>Hexapoda</taxon>
        <taxon>Insecta</taxon>
        <taxon>Pterygota</taxon>
        <taxon>Neoptera</taxon>
        <taxon>Endopterygota</taxon>
        <taxon>Coleoptera</taxon>
        <taxon>Polyphaga</taxon>
        <taxon>Cucujiformia</taxon>
        <taxon>Nitidulidae</taxon>
        <taxon>Meligethinae</taxon>
        <taxon>Brassicogethes</taxon>
    </lineage>
</organism>
<feature type="region of interest" description="Disordered" evidence="5">
    <location>
        <begin position="33"/>
        <end position="76"/>
    </location>
</feature>
<dbReference type="PANTHER" id="PTHR10379">
    <property type="entry name" value="MTG8 ETO EIGHT TWENTY ONE PROTEIN"/>
    <property type="match status" value="1"/>
</dbReference>
<evidence type="ECO:0000256" key="2">
    <source>
        <dbReference type="ARBA" id="ARBA00023015"/>
    </source>
</evidence>
<name>A0A9P0FEM8_BRAAE</name>